<organism evidence="1">
    <name type="scientific">Myoviridae sp. ctdNl2</name>
    <dbReference type="NCBI Taxonomy" id="2825140"/>
    <lineage>
        <taxon>Viruses</taxon>
        <taxon>Duplodnaviria</taxon>
        <taxon>Heunggongvirae</taxon>
        <taxon>Uroviricota</taxon>
        <taxon>Caudoviricetes</taxon>
    </lineage>
</organism>
<protein>
    <submittedName>
        <fullName evidence="1">Uncharacterized protein</fullName>
    </submittedName>
</protein>
<evidence type="ECO:0000313" key="1">
    <source>
        <dbReference type="EMBL" id="DAE18212.1"/>
    </source>
</evidence>
<name>A0A8S5QI52_9CAUD</name>
<dbReference type="EMBL" id="BK015652">
    <property type="protein sequence ID" value="DAE18212.1"/>
    <property type="molecule type" value="Genomic_DNA"/>
</dbReference>
<sequence length="180" mass="21033">MSDSRLGFYKIPCFVDDNDTILMSLVKVKYTKDENTYLVLKKDTLYEELLFELSDSYDVLEISEIEYYGNLDKEFKLKVSNYFGSASSTYISIGSISRKLIGKSFDVTFNSGYHTIYFEFLDYNEVKIHYRKLHLDVNHGDTEISLDDLEIILRAVRFFNMGIRKEVSSDSIRRAFHNEG</sequence>
<accession>A0A8S5QI52</accession>
<proteinExistence type="predicted"/>
<reference evidence="1" key="1">
    <citation type="journal article" date="2021" name="Proc. Natl. Acad. Sci. U.S.A.">
        <title>A Catalog of Tens of Thousands of Viruses from Human Metagenomes Reveals Hidden Associations with Chronic Diseases.</title>
        <authorList>
            <person name="Tisza M.J."/>
            <person name="Buck C.B."/>
        </authorList>
    </citation>
    <scope>NUCLEOTIDE SEQUENCE</scope>
    <source>
        <strain evidence="1">CtdNl2</strain>
    </source>
</reference>